<dbReference type="Gene3D" id="2.170.130.10">
    <property type="entry name" value="TonB-dependent receptor, plug domain"/>
    <property type="match status" value="1"/>
</dbReference>
<keyword evidence="10" id="KW-0732">Signal</keyword>
<comment type="subcellular location">
    <subcellularLocation>
        <location evidence="1 8">Cell outer membrane</location>
        <topology evidence="1 8">Multi-pass membrane protein</topology>
    </subcellularLocation>
</comment>
<dbReference type="SUPFAM" id="SSF56935">
    <property type="entry name" value="Porins"/>
    <property type="match status" value="1"/>
</dbReference>
<dbReference type="InterPro" id="IPR037066">
    <property type="entry name" value="Plug_dom_sf"/>
</dbReference>
<reference evidence="13" key="1">
    <citation type="journal article" date="2022" name="bioRxiv">
        <title>Thiovibrio frasassiensisgen. nov., sp. nov., an autotrophic, elemental sulfur disproportionating bacterium isolated from sulfidic karst sediment, and proposal of Thiovibrionaceae fam. nov.</title>
        <authorList>
            <person name="Aronson H."/>
            <person name="Thomas C."/>
            <person name="Bhattacharyya M."/>
            <person name="Eckstein S."/>
            <person name="Jensen S."/>
            <person name="Barco R."/>
            <person name="Macalady J."/>
            <person name="Amend J."/>
        </authorList>
    </citation>
    <scope>NUCLEOTIDE SEQUENCE</scope>
    <source>
        <strain evidence="13">RS19-109</strain>
    </source>
</reference>
<keyword evidence="5 9" id="KW-0798">TonB box</keyword>
<dbReference type="AlphaFoldDB" id="A0A9X4RPT7"/>
<evidence type="ECO:0000256" key="8">
    <source>
        <dbReference type="PROSITE-ProRule" id="PRU01360"/>
    </source>
</evidence>
<dbReference type="GO" id="GO:0009279">
    <property type="term" value="C:cell outer membrane"/>
    <property type="evidence" value="ECO:0007669"/>
    <property type="project" value="UniProtKB-SubCell"/>
</dbReference>
<evidence type="ECO:0000256" key="4">
    <source>
        <dbReference type="ARBA" id="ARBA00022692"/>
    </source>
</evidence>
<evidence type="ECO:0000313" key="14">
    <source>
        <dbReference type="Proteomes" id="UP001154240"/>
    </source>
</evidence>
<evidence type="ECO:0000256" key="5">
    <source>
        <dbReference type="ARBA" id="ARBA00023077"/>
    </source>
</evidence>
<evidence type="ECO:0000259" key="12">
    <source>
        <dbReference type="Pfam" id="PF07715"/>
    </source>
</evidence>
<dbReference type="Pfam" id="PF07715">
    <property type="entry name" value="Plug"/>
    <property type="match status" value="1"/>
</dbReference>
<dbReference type="GO" id="GO:0044718">
    <property type="term" value="P:siderophore transmembrane transport"/>
    <property type="evidence" value="ECO:0007669"/>
    <property type="project" value="TreeGrafter"/>
</dbReference>
<dbReference type="InterPro" id="IPR000531">
    <property type="entry name" value="Beta-barrel_TonB"/>
</dbReference>
<dbReference type="Gene3D" id="2.40.170.20">
    <property type="entry name" value="TonB-dependent receptor, beta-barrel domain"/>
    <property type="match status" value="1"/>
</dbReference>
<feature type="domain" description="TonB-dependent receptor plug" evidence="12">
    <location>
        <begin position="64"/>
        <end position="173"/>
    </location>
</feature>
<evidence type="ECO:0000256" key="1">
    <source>
        <dbReference type="ARBA" id="ARBA00004571"/>
    </source>
</evidence>
<sequence length="690" mass="76510">MAAFRSAKKRKPSLSRKATTLTAISILMASSQPCWAAHPKITALSLEELLSVDITSVSKKTEKASDAAAAVFVVSQEDIKRSGATSIPEVLRMVPGLQVARIDANKWAVSSRGFNAFSSNKLLVLMDGRTLYNPLFSGVLWNAQDTMLDDIERIEVIRGPGASLWGANAVNGVINIITKHSADTQGGLLTAGTGSEEKGFGSVRYGTKINEHTTYRVYGKNFYRDDLEFANGSEANDDWHQARGGFRLDSAAPDSPYSYTIQGDGYNGYADAATNIPTLIPPFTTDISNPSHIRGGNLLGRLTRKGPNNSEMSLQGYYDLAKSNDRLLGDDRGTGDIEFQHRFQATERQELTWGLGYRYSHDTLENSATFSFAPASRTDQLLSAFVQDEITLIDDLLRLTLGSKFEHNDFTGYEAQPNARLLYTPHKHHTFWGAVSQAVRTPSQAEHDIRISSAIVPSTYIPQLSLFPAGLAEFVINGNEEYKSEKLTAYEIGYRTQVHEKLAFDLTAFLNDYSRLRTTPPFPAANFITANSTPGILYQLNYEAGNTMEGQTYGFELVADAKPLEWWRLQLAYTFLRLDLQETGQGLYASEDAEGESPRNQVSLRSMMDLGSRLTLDTWLRYVDNLPTYGIASYVTLDARIGWQLNPQVELSLVGQNLLDNAQPEFGSLFINTIPSEIERSVYAQVRMTF</sequence>
<reference evidence="13" key="2">
    <citation type="submission" date="2022-10" db="EMBL/GenBank/DDBJ databases">
        <authorList>
            <person name="Aronson H.S."/>
        </authorList>
    </citation>
    <scope>NUCLEOTIDE SEQUENCE</scope>
    <source>
        <strain evidence="13">RS19-109</strain>
    </source>
</reference>
<dbReference type="InterPro" id="IPR036942">
    <property type="entry name" value="Beta-barrel_TonB_sf"/>
</dbReference>
<keyword evidence="4 8" id="KW-0812">Transmembrane</keyword>
<accession>A0A9X4RPT7</accession>
<keyword evidence="3 8" id="KW-1134">Transmembrane beta strand</keyword>
<evidence type="ECO:0000256" key="10">
    <source>
        <dbReference type="SAM" id="SignalP"/>
    </source>
</evidence>
<dbReference type="RefSeq" id="WP_307632510.1">
    <property type="nucleotide sequence ID" value="NZ_JAPHEH010000001.1"/>
</dbReference>
<evidence type="ECO:0000313" key="13">
    <source>
        <dbReference type="EMBL" id="MDG4475537.1"/>
    </source>
</evidence>
<keyword evidence="7 8" id="KW-0998">Cell outer membrane</keyword>
<keyword evidence="13" id="KW-0675">Receptor</keyword>
<dbReference type="InterPro" id="IPR039426">
    <property type="entry name" value="TonB-dep_rcpt-like"/>
</dbReference>
<name>A0A9X4RPT7_9BACT</name>
<comment type="caution">
    <text evidence="13">The sequence shown here is derived from an EMBL/GenBank/DDBJ whole genome shotgun (WGS) entry which is preliminary data.</text>
</comment>
<proteinExistence type="inferred from homology"/>
<keyword evidence="2 8" id="KW-0813">Transport</keyword>
<feature type="domain" description="TonB-dependent receptor-like beta-barrel" evidence="11">
    <location>
        <begin position="204"/>
        <end position="658"/>
    </location>
</feature>
<dbReference type="PANTHER" id="PTHR30069">
    <property type="entry name" value="TONB-DEPENDENT OUTER MEMBRANE RECEPTOR"/>
    <property type="match status" value="1"/>
</dbReference>
<gene>
    <name evidence="13" type="ORF">OLX77_05105</name>
</gene>
<dbReference type="Proteomes" id="UP001154240">
    <property type="component" value="Unassembled WGS sequence"/>
</dbReference>
<evidence type="ECO:0000256" key="7">
    <source>
        <dbReference type="ARBA" id="ARBA00023237"/>
    </source>
</evidence>
<evidence type="ECO:0000256" key="3">
    <source>
        <dbReference type="ARBA" id="ARBA00022452"/>
    </source>
</evidence>
<dbReference type="InterPro" id="IPR012910">
    <property type="entry name" value="Plug_dom"/>
</dbReference>
<comment type="similarity">
    <text evidence="8 9">Belongs to the TonB-dependent receptor family.</text>
</comment>
<evidence type="ECO:0000256" key="2">
    <source>
        <dbReference type="ARBA" id="ARBA00022448"/>
    </source>
</evidence>
<dbReference type="CDD" id="cd01347">
    <property type="entry name" value="ligand_gated_channel"/>
    <property type="match status" value="1"/>
</dbReference>
<organism evidence="13 14">
    <name type="scientific">Thiovibrio frasassiensis</name>
    <dbReference type="NCBI Taxonomy" id="2984131"/>
    <lineage>
        <taxon>Bacteria</taxon>
        <taxon>Pseudomonadati</taxon>
        <taxon>Thermodesulfobacteriota</taxon>
        <taxon>Desulfobulbia</taxon>
        <taxon>Desulfobulbales</taxon>
        <taxon>Thiovibrionaceae</taxon>
        <taxon>Thiovibrio</taxon>
    </lineage>
</organism>
<feature type="chain" id="PRO_5040959550" evidence="10">
    <location>
        <begin position="37"/>
        <end position="690"/>
    </location>
</feature>
<evidence type="ECO:0000256" key="6">
    <source>
        <dbReference type="ARBA" id="ARBA00023136"/>
    </source>
</evidence>
<feature type="signal peptide" evidence="10">
    <location>
        <begin position="1"/>
        <end position="36"/>
    </location>
</feature>
<protein>
    <submittedName>
        <fullName evidence="13">TonB-dependent receptor</fullName>
    </submittedName>
</protein>
<evidence type="ECO:0000256" key="9">
    <source>
        <dbReference type="RuleBase" id="RU003357"/>
    </source>
</evidence>
<dbReference type="GO" id="GO:0015344">
    <property type="term" value="F:siderophore uptake transmembrane transporter activity"/>
    <property type="evidence" value="ECO:0007669"/>
    <property type="project" value="TreeGrafter"/>
</dbReference>
<dbReference type="EMBL" id="JAPHEH010000001">
    <property type="protein sequence ID" value="MDG4475537.1"/>
    <property type="molecule type" value="Genomic_DNA"/>
</dbReference>
<dbReference type="PROSITE" id="PS52016">
    <property type="entry name" value="TONB_DEPENDENT_REC_3"/>
    <property type="match status" value="1"/>
</dbReference>
<evidence type="ECO:0000259" key="11">
    <source>
        <dbReference type="Pfam" id="PF00593"/>
    </source>
</evidence>
<dbReference type="Pfam" id="PF00593">
    <property type="entry name" value="TonB_dep_Rec_b-barrel"/>
    <property type="match status" value="1"/>
</dbReference>
<keyword evidence="14" id="KW-1185">Reference proteome</keyword>
<dbReference type="PANTHER" id="PTHR30069:SF37">
    <property type="entry name" value="FERRIC VIBRIOBACTIN RECEPTOR VIUA"/>
    <property type="match status" value="1"/>
</dbReference>
<keyword evidence="6 8" id="KW-0472">Membrane</keyword>